<keyword evidence="4" id="KW-1185">Reference proteome</keyword>
<sequence length="1881" mass="208080">MKAQTMHGEDVSYMIKKKLFLLVLIMTMIMPLSFVGTRTASADTLPYKTIVIDDGNITIDGVVTPDTDNVNNGYSAPNWTTSTGVKGYDNSSSKYTSTAGRNITWNPRLDAGTARISFYKLDWADKADSNVKIEIVHNGTTDVQFIDLRPAFGAAVGWVDLGEYYFSGIGEEYVKLTRSTSSTSTILTRADAVKFEGNIAQKEPHKTIIIDNGSITTDGVVTVDVENKTNGYSAPYWSTSTGVKGYNNSSSNYTDAVGRTITWNPRLEAGTAKISFYKLDWADKADSNVKIEIVHNGITDVMFMDLRPSSGPAAGWVDLGNYYFSGNDTEFVRLTRTQPTTGTIITRADAVKFEGNIRQQAPPLPPLRSRTLANLSYTEKGSIANANYKATFYEATWDEGKSIVRDLFYKDTGTGNWVPINNVAERLEEQWILLDGNAGSRTNYYDTMNKRWITFDGVTFPDSQTAVLTDSLHSSEYDLQVNWSMSGERPDVSFDFTPRRNGNYVIGYQSFTTETVSGINEVLNGFRAHAKMVGSVESTSLRELSAPMSLIEKNDGSGNPLTYGVFAPAEELPVEFEPTGGVSQQRLGMSLVNNEGDVQPILYAPQLGTYSQMTAESTYQFHMGLIAQRSPLYDAYEDILRSEYDYSAYRENVADQSLTDAMFNMIDLMKIEPQGDDSVNFVPSPSGWWNRAKGFIDIENEDSVRTTSSAALLGAYYLTGDDQLYDTRALPSIQYGVSRNGIGWSPTQKPVYSVPSLWKMATLPFDVSSVAAVNQMLGTSAGVEALGQEEYLMRDPDQKDRGPVIQPLMMYRMTGDAQYLQDAKDAADSYIAQNIDTPATVNVSKNEFIYYYSKLWMEILELYEETKDPKYLNAAYKEAKQYATMFVARPVHEGTVTIPQPETYNYAESFHWPESGKYAYPRNKLPEDVAGGVQADKWLVSPNGLTFEAGSTTGYYRMNAQEAPFMMRLSLYTGDKLLQDIAHNAVIGRYSSYPGYYYKGFAVSQLEPEFPLEGPSGATSIYYHHMPAQLGQTMDYLISEQSLKSNGNITFPSVFETNFLWFKYHLYGNKPGQFYGNSNVWLWMPKGIIETNHPQLNWITGESGNKFYISLSNESTSEVQTPIELNAQMIGFNPAQDYNVTIIRDNGTPQQAVMSGGIIQATVSSKGITAIIVEGLDIDVPLHQVRTADTSDASYFFDVHSPIDAVKGMLIVKPDETSYDAYVQAKTTKSATIHYSLDGGATYTTVPDTIYPMEWSVRVNDLSQTFTYYVESDGKQTRKRTLYLPDHVAVTPVQPEWHDESTIIVDNTEAETEGVWIRDTTANDYYYDNYVYAKSNASTATSTIAWRPELPETVTYSVYYKLPQITATTENWATNATFTIHYSGGSETVTVDQSTANGTWMFLGAYPFAAGDSGYVELTNKANKSRVVADAMMWVDPNRALQLESVVIKSDREELQMTQEAQLSVTGHMDNGLIADLSQANVQYFVDRTDLAVVDSSGVLTLQSLDGVTDHIEVWASVTLDGVTLTTPHLTIAIKDLTVIVDSTNTAGLYTTEGSWSQSNLAGYKIGVKSRYSTVQGSSATWKAQFPAGRYTVSIYKLVHTTANDNHVKVEVKHQSVTEVTYLDATVGSSGWVTLGTFDFTGDGSEYVRLTRDTPTTVDPPTLPADMIYTRADAVKFERQSFDSAFANSALAPAKPILSDNNVVATGLQDGDYDITMNMWWGNNGSLYKLYENGQMIQANPLADASPAAQTSIVPIQGKSNGTYVYTCELSNSYGTTACDPHTVTVAEANPGKPVLSSDNWDQDGNYTITANMWWGTNAVAYRLYENGELIEKQALSSHTPSAQSAITQISGKAPGTYQYRGEFINESGTTVSDVIQIIVK</sequence>
<accession>A0A198AHM7</accession>
<name>A0A198AHM7_9BACL</name>
<organism evidence="3 4">
    <name type="scientific">Paenibacillus oryzisoli</name>
    <dbReference type="NCBI Taxonomy" id="1850517"/>
    <lineage>
        <taxon>Bacteria</taxon>
        <taxon>Bacillati</taxon>
        <taxon>Bacillota</taxon>
        <taxon>Bacilli</taxon>
        <taxon>Bacillales</taxon>
        <taxon>Paenibacillaceae</taxon>
        <taxon>Paenibacillus</taxon>
    </lineage>
</organism>
<dbReference type="RefSeq" id="WP_068663082.1">
    <property type="nucleotide sequence ID" value="NZ_LYPB01000050.1"/>
</dbReference>
<evidence type="ECO:0000313" key="3">
    <source>
        <dbReference type="EMBL" id="OAS20453.1"/>
    </source>
</evidence>
<dbReference type="EMBL" id="LYPB01000050">
    <property type="protein sequence ID" value="OAS20453.1"/>
    <property type="molecule type" value="Genomic_DNA"/>
</dbReference>
<dbReference type="Pfam" id="PF25275">
    <property type="entry name" value="Golvesin_C"/>
    <property type="match status" value="4"/>
</dbReference>
<evidence type="ECO:0000259" key="2">
    <source>
        <dbReference type="Pfam" id="PF25275"/>
    </source>
</evidence>
<dbReference type="InterPro" id="IPR014756">
    <property type="entry name" value="Ig_E-set"/>
</dbReference>
<evidence type="ECO:0000313" key="4">
    <source>
        <dbReference type="Proteomes" id="UP000078454"/>
    </source>
</evidence>
<dbReference type="SUPFAM" id="SSF81296">
    <property type="entry name" value="E set domains"/>
    <property type="match status" value="2"/>
</dbReference>
<evidence type="ECO:0000259" key="1">
    <source>
        <dbReference type="Pfam" id="PF08329"/>
    </source>
</evidence>
<dbReference type="Proteomes" id="UP000078454">
    <property type="component" value="Unassembled WGS sequence"/>
</dbReference>
<dbReference type="Gene3D" id="1.50.10.20">
    <property type="match status" value="1"/>
</dbReference>
<dbReference type="GO" id="GO:0006032">
    <property type="term" value="P:chitin catabolic process"/>
    <property type="evidence" value="ECO:0007669"/>
    <property type="project" value="InterPro"/>
</dbReference>
<comment type="caution">
    <text evidence="3">The sequence shown here is derived from an EMBL/GenBank/DDBJ whole genome shotgun (WGS) entry which is preliminary data.</text>
</comment>
<dbReference type="SUPFAM" id="SSF48208">
    <property type="entry name" value="Six-hairpin glycosidases"/>
    <property type="match status" value="1"/>
</dbReference>
<gene>
    <name evidence="3" type="ORF">A8708_17900</name>
</gene>
<dbReference type="GO" id="GO:0004568">
    <property type="term" value="F:chitinase activity"/>
    <property type="evidence" value="ECO:0007669"/>
    <property type="project" value="InterPro"/>
</dbReference>
<dbReference type="InterPro" id="IPR033803">
    <property type="entry name" value="CBD-like_Golvesin-Xly"/>
</dbReference>
<feature type="domain" description="Golvesin/Xly CBD-like" evidence="2">
    <location>
        <begin position="1303"/>
        <end position="1433"/>
    </location>
</feature>
<dbReference type="InterPro" id="IPR013783">
    <property type="entry name" value="Ig-like_fold"/>
</dbReference>
<feature type="domain" description="Chitinase A N-terminal" evidence="1">
    <location>
        <begin position="1701"/>
        <end position="1790"/>
    </location>
</feature>
<dbReference type="GO" id="GO:0005975">
    <property type="term" value="P:carbohydrate metabolic process"/>
    <property type="evidence" value="ECO:0007669"/>
    <property type="project" value="InterPro"/>
</dbReference>
<feature type="domain" description="Golvesin/Xly CBD-like" evidence="2">
    <location>
        <begin position="1539"/>
        <end position="1657"/>
    </location>
</feature>
<feature type="domain" description="Golvesin/Xly CBD-like" evidence="2">
    <location>
        <begin position="70"/>
        <end position="196"/>
    </location>
</feature>
<reference evidence="3 4" key="1">
    <citation type="submission" date="2016-05" db="EMBL/GenBank/DDBJ databases">
        <title>Paenibacillus sp. 1ZS3-15 nov., isolated from the rhizosphere soil.</title>
        <authorList>
            <person name="Zhang X.X."/>
            <person name="Zhang J."/>
        </authorList>
    </citation>
    <scope>NUCLEOTIDE SEQUENCE [LARGE SCALE GENOMIC DNA]</scope>
    <source>
        <strain evidence="3 4">1ZS3-15</strain>
    </source>
</reference>
<protein>
    <submittedName>
        <fullName evidence="3">Uncharacterized protein</fullName>
    </submittedName>
</protein>
<proteinExistence type="predicted"/>
<dbReference type="Pfam" id="PF08329">
    <property type="entry name" value="ChitinaseA_N"/>
    <property type="match status" value="1"/>
</dbReference>
<dbReference type="InterPro" id="IPR008928">
    <property type="entry name" value="6-hairpin_glycosidase_sf"/>
</dbReference>
<dbReference type="STRING" id="1850517.A8708_17900"/>
<dbReference type="InterPro" id="IPR013540">
    <property type="entry name" value="ChitinaseA_N"/>
</dbReference>
<feature type="domain" description="Golvesin/Xly CBD-like" evidence="2">
    <location>
        <begin position="222"/>
        <end position="354"/>
    </location>
</feature>
<dbReference type="Gene3D" id="2.60.40.10">
    <property type="entry name" value="Immunoglobulins"/>
    <property type="match status" value="2"/>
</dbReference>